<name>A0A7M1B1H5_9BACT</name>
<sequence length="172" mass="20013">MNINIFLTFVITLLLVIFFMFKPMDVKMHHFTDVPLFELSDFTMYELDTHGLTTILLGSTGTRYAQRYEIKDMDYTDNSKKYIANMVSDLGVYKNEIVKLSGHVVYVREDGLTFKSQEALYNKKTADVVSDTKYTAYLNDNVVIGDYIKYNNITKKIYSKNVIATYQLKEEK</sequence>
<keyword evidence="1" id="KW-1133">Transmembrane helix</keyword>
<accession>A0A7M1B1H5</accession>
<dbReference type="NCBIfam" id="TIGR04409">
    <property type="entry name" value="LptC_YrbK"/>
    <property type="match status" value="1"/>
</dbReference>
<feature type="transmembrane region" description="Helical" evidence="1">
    <location>
        <begin position="6"/>
        <end position="21"/>
    </location>
</feature>
<organism evidence="2 3">
    <name type="scientific">Sulfurimonas sediminis</name>
    <dbReference type="NCBI Taxonomy" id="2590020"/>
    <lineage>
        <taxon>Bacteria</taxon>
        <taxon>Pseudomonadati</taxon>
        <taxon>Campylobacterota</taxon>
        <taxon>Epsilonproteobacteria</taxon>
        <taxon>Campylobacterales</taxon>
        <taxon>Sulfurimonadaceae</taxon>
        <taxon>Sulfurimonas</taxon>
    </lineage>
</organism>
<keyword evidence="1" id="KW-0812">Transmembrane</keyword>
<reference evidence="2 3" key="1">
    <citation type="submission" date="2019-06" db="EMBL/GenBank/DDBJ databases">
        <title>Sulfurimonas gotlandica sp. nov., a chemoautotrophic and psychrotolerant epsilonproteobacterium isolated from a pelagic redoxcline, and an emended description of the genus Sulfurimonas.</title>
        <authorList>
            <person name="Wang S."/>
            <person name="Jiang L."/>
            <person name="Shao Z."/>
        </authorList>
    </citation>
    <scope>NUCLEOTIDE SEQUENCE [LARGE SCALE GENOMIC DNA]</scope>
    <source>
        <strain evidence="2 3">S2-6</strain>
    </source>
</reference>
<dbReference type="InterPro" id="IPR026265">
    <property type="entry name" value="LptC"/>
</dbReference>
<keyword evidence="3" id="KW-1185">Reference proteome</keyword>
<evidence type="ECO:0000313" key="2">
    <source>
        <dbReference type="EMBL" id="QOP43584.1"/>
    </source>
</evidence>
<protein>
    <submittedName>
        <fullName evidence="2">LPS export ABC transporter periplasmic protein LptC</fullName>
    </submittedName>
</protein>
<dbReference type="Proteomes" id="UP000593719">
    <property type="component" value="Chromosome"/>
</dbReference>
<dbReference type="Pfam" id="PF06835">
    <property type="entry name" value="LptC"/>
    <property type="match status" value="1"/>
</dbReference>
<dbReference type="EMBL" id="CP041235">
    <property type="protein sequence ID" value="QOP43584.1"/>
    <property type="molecule type" value="Genomic_DNA"/>
</dbReference>
<evidence type="ECO:0000256" key="1">
    <source>
        <dbReference type="SAM" id="Phobius"/>
    </source>
</evidence>
<dbReference type="AlphaFoldDB" id="A0A7M1B1H5"/>
<dbReference type="GO" id="GO:0005886">
    <property type="term" value="C:plasma membrane"/>
    <property type="evidence" value="ECO:0007669"/>
    <property type="project" value="InterPro"/>
</dbReference>
<dbReference type="KEGG" id="ssei:FJR45_06320"/>
<proteinExistence type="predicted"/>
<dbReference type="InterPro" id="IPR010664">
    <property type="entry name" value="LipoPS_assembly_LptC-rel"/>
</dbReference>
<evidence type="ECO:0000313" key="3">
    <source>
        <dbReference type="Proteomes" id="UP000593719"/>
    </source>
</evidence>
<keyword evidence="1" id="KW-0472">Membrane</keyword>
<dbReference type="GO" id="GO:0015221">
    <property type="term" value="F:lipopolysaccharide transmembrane transporter activity"/>
    <property type="evidence" value="ECO:0007669"/>
    <property type="project" value="InterPro"/>
</dbReference>
<gene>
    <name evidence="2" type="primary">lptC</name>
    <name evidence="2" type="ORF">FJR45_06320</name>
</gene>